<feature type="domain" description="OmpA-like" evidence="6">
    <location>
        <begin position="236"/>
        <end position="359"/>
    </location>
</feature>
<dbReference type="PROSITE" id="PS51257">
    <property type="entry name" value="PROKAR_LIPOPROTEIN"/>
    <property type="match status" value="1"/>
</dbReference>
<comment type="caution">
    <text evidence="7">The sequence shown here is derived from an EMBL/GenBank/DDBJ whole genome shotgun (WGS) entry which is preliminary data.</text>
</comment>
<feature type="region of interest" description="Disordered" evidence="5">
    <location>
        <begin position="373"/>
        <end position="404"/>
    </location>
</feature>
<evidence type="ECO:0000313" key="7">
    <source>
        <dbReference type="EMBL" id="TQN32248.1"/>
    </source>
</evidence>
<dbReference type="PANTHER" id="PTHR30329">
    <property type="entry name" value="STATOR ELEMENT OF FLAGELLAR MOTOR COMPLEX"/>
    <property type="match status" value="1"/>
</dbReference>
<protein>
    <submittedName>
        <fullName evidence="7">Outer membrane protein OmpA-like peptidoglycan-associated protein</fullName>
    </submittedName>
</protein>
<feature type="region of interest" description="Disordered" evidence="5">
    <location>
        <begin position="173"/>
        <end position="215"/>
    </location>
</feature>
<dbReference type="SUPFAM" id="SSF103088">
    <property type="entry name" value="OmpA-like"/>
    <property type="match status" value="1"/>
</dbReference>
<dbReference type="GO" id="GO:0009279">
    <property type="term" value="C:cell outer membrane"/>
    <property type="evidence" value="ECO:0007669"/>
    <property type="project" value="UniProtKB-SubCell"/>
</dbReference>
<evidence type="ECO:0000256" key="3">
    <source>
        <dbReference type="ARBA" id="ARBA00023237"/>
    </source>
</evidence>
<gene>
    <name evidence="7" type="ORF">FHX37_2198</name>
</gene>
<dbReference type="InterPro" id="IPR036737">
    <property type="entry name" value="OmpA-like_sf"/>
</dbReference>
<feature type="region of interest" description="Disordered" evidence="5">
    <location>
        <begin position="320"/>
        <end position="340"/>
    </location>
</feature>
<dbReference type="InterPro" id="IPR006664">
    <property type="entry name" value="OMP_bac"/>
</dbReference>
<dbReference type="CDD" id="cd07185">
    <property type="entry name" value="OmpA_C-like"/>
    <property type="match status" value="1"/>
</dbReference>
<sequence>MIRRTPLALVSLLATGGLLLGGCGLVNDADKGGKDGDGKGEEGKGGGPDGFVQEGYVGRFDHYLNARVEVAEVARLDDRTRTTVHLTSLEEEPVDMSSSVFAISGVLDQNINGFRLLDPVNQRDYGVYSDIGTELPVGQQWQPGVTYEIVVFSPPLQDGVDRVTVHAPGGIGEFAGVPVTEGEPRTYPTEDPEESPSSGDEVTFPVDTGDPEPLESDYAELRGVVHNVVQGRDTSEDEETVSLRADVLFEFDESALTDNAESVLEDVIEDTRERADPDNPPITIAGHTDGVGGDDYNQELSEERAESVKQVLAEELGDGYEYETEGHGSSDPVETEGGDDDAWARAQNRRVEVSYAYKDEVVEETEEKEVEEEVVEVDPAEAGEPADFRSHADAEPVATGELSRDRWQDRTWTMRVYPFYRDGAYLVARFDLTFEGGDIAPSYNPFGSTFGKFDFSVVDPKTGKIYQEVVLGDPADATYRVASLSWPSAKQAGETAYAYMYVPAPPESVESVTFNGADFGRFTDVPIVE</sequence>
<dbReference type="Gene3D" id="3.30.1330.60">
    <property type="entry name" value="OmpA-like domain"/>
    <property type="match status" value="1"/>
</dbReference>
<dbReference type="RefSeq" id="WP_141923771.1">
    <property type="nucleotide sequence ID" value="NZ_VFQC01000001.1"/>
</dbReference>
<dbReference type="InterPro" id="IPR006665">
    <property type="entry name" value="OmpA-like"/>
</dbReference>
<dbReference type="Pfam" id="PF00691">
    <property type="entry name" value="OmpA"/>
    <property type="match status" value="1"/>
</dbReference>
<name>A0A543NK97_9ACTN</name>
<evidence type="ECO:0000256" key="4">
    <source>
        <dbReference type="PROSITE-ProRule" id="PRU00473"/>
    </source>
</evidence>
<dbReference type="Proteomes" id="UP000317422">
    <property type="component" value="Unassembled WGS sequence"/>
</dbReference>
<comment type="subcellular location">
    <subcellularLocation>
        <location evidence="1">Cell outer membrane</location>
    </subcellularLocation>
</comment>
<dbReference type="InterPro" id="IPR050330">
    <property type="entry name" value="Bact_OuterMem_StrucFunc"/>
</dbReference>
<dbReference type="EMBL" id="VFQC01000001">
    <property type="protein sequence ID" value="TQN32248.1"/>
    <property type="molecule type" value="Genomic_DNA"/>
</dbReference>
<dbReference type="PRINTS" id="PR01021">
    <property type="entry name" value="OMPADOMAIN"/>
</dbReference>
<accession>A0A543NK97</accession>
<dbReference type="OrthoDB" id="5243843at2"/>
<feature type="region of interest" description="Disordered" evidence="5">
    <location>
        <begin position="273"/>
        <end position="292"/>
    </location>
</feature>
<evidence type="ECO:0000256" key="1">
    <source>
        <dbReference type="ARBA" id="ARBA00004442"/>
    </source>
</evidence>
<evidence type="ECO:0000256" key="2">
    <source>
        <dbReference type="ARBA" id="ARBA00023136"/>
    </source>
</evidence>
<dbReference type="PANTHER" id="PTHR30329:SF21">
    <property type="entry name" value="LIPOPROTEIN YIAD-RELATED"/>
    <property type="match status" value="1"/>
</dbReference>
<dbReference type="PROSITE" id="PS51123">
    <property type="entry name" value="OMPA_2"/>
    <property type="match status" value="1"/>
</dbReference>
<organism evidence="7 8">
    <name type="scientific">Haloactinospora alba</name>
    <dbReference type="NCBI Taxonomy" id="405555"/>
    <lineage>
        <taxon>Bacteria</taxon>
        <taxon>Bacillati</taxon>
        <taxon>Actinomycetota</taxon>
        <taxon>Actinomycetes</taxon>
        <taxon>Streptosporangiales</taxon>
        <taxon>Nocardiopsidaceae</taxon>
        <taxon>Haloactinospora</taxon>
    </lineage>
</organism>
<reference evidence="7 8" key="1">
    <citation type="submission" date="2019-06" db="EMBL/GenBank/DDBJ databases">
        <title>Sequencing the genomes of 1000 actinobacteria strains.</title>
        <authorList>
            <person name="Klenk H.-P."/>
        </authorList>
    </citation>
    <scope>NUCLEOTIDE SEQUENCE [LARGE SCALE GENOMIC DNA]</scope>
    <source>
        <strain evidence="7 8">DSM 45015</strain>
    </source>
</reference>
<evidence type="ECO:0000313" key="8">
    <source>
        <dbReference type="Proteomes" id="UP000317422"/>
    </source>
</evidence>
<evidence type="ECO:0000259" key="6">
    <source>
        <dbReference type="PROSITE" id="PS51123"/>
    </source>
</evidence>
<proteinExistence type="predicted"/>
<evidence type="ECO:0000256" key="5">
    <source>
        <dbReference type="SAM" id="MobiDB-lite"/>
    </source>
</evidence>
<dbReference type="AlphaFoldDB" id="A0A543NK97"/>
<keyword evidence="2 4" id="KW-0472">Membrane</keyword>
<keyword evidence="8" id="KW-1185">Reference proteome</keyword>
<keyword evidence="3" id="KW-0998">Cell outer membrane</keyword>